<evidence type="ECO:0000313" key="2">
    <source>
        <dbReference type="EMBL" id="MBB4100560.1"/>
    </source>
</evidence>
<evidence type="ECO:0000313" key="3">
    <source>
        <dbReference type="Proteomes" id="UP000557392"/>
    </source>
</evidence>
<accession>A0A7W6JVY1</accession>
<dbReference type="Proteomes" id="UP000557392">
    <property type="component" value="Unassembled WGS sequence"/>
</dbReference>
<keyword evidence="1" id="KW-0472">Membrane</keyword>
<keyword evidence="3" id="KW-1185">Reference proteome</keyword>
<proteinExistence type="predicted"/>
<keyword evidence="1" id="KW-1133">Transmembrane helix</keyword>
<evidence type="ECO:0000256" key="1">
    <source>
        <dbReference type="SAM" id="Phobius"/>
    </source>
</evidence>
<comment type="caution">
    <text evidence="2">The sequence shown here is derived from an EMBL/GenBank/DDBJ whole genome shotgun (WGS) entry which is preliminary data.</text>
</comment>
<dbReference type="InterPro" id="IPR025515">
    <property type="entry name" value="DUF4403"/>
</dbReference>
<reference evidence="2 3" key="1">
    <citation type="submission" date="2020-08" db="EMBL/GenBank/DDBJ databases">
        <title>Genomic Encyclopedia of Type Strains, Phase IV (KMG-IV): sequencing the most valuable type-strain genomes for metagenomic binning, comparative biology and taxonomic classification.</title>
        <authorList>
            <person name="Goeker M."/>
        </authorList>
    </citation>
    <scope>NUCLEOTIDE SEQUENCE [LARGE SCALE GENOMIC DNA]</scope>
    <source>
        <strain evidence="2 3">DSM 101806</strain>
    </source>
</reference>
<evidence type="ECO:0008006" key="4">
    <source>
        <dbReference type="Google" id="ProtNLM"/>
    </source>
</evidence>
<dbReference type="RefSeq" id="WP_246426227.1">
    <property type="nucleotide sequence ID" value="NZ_JACIEH010000003.1"/>
</dbReference>
<gene>
    <name evidence="2" type="ORF">GGR46_004132</name>
</gene>
<protein>
    <recommendedName>
        <fullName evidence="4">DUF4403 family protein</fullName>
    </recommendedName>
</protein>
<name>A0A7W6JVY1_9SPHN</name>
<dbReference type="AlphaFoldDB" id="A0A7W6JVY1"/>
<dbReference type="Pfam" id="PF14356">
    <property type="entry name" value="DUF4403"/>
    <property type="match status" value="1"/>
</dbReference>
<organism evidence="2 3">
    <name type="scientific">Sphingomonas kyeonggiensis</name>
    <dbReference type="NCBI Taxonomy" id="1268553"/>
    <lineage>
        <taxon>Bacteria</taxon>
        <taxon>Pseudomonadati</taxon>
        <taxon>Pseudomonadota</taxon>
        <taxon>Alphaproteobacteria</taxon>
        <taxon>Sphingomonadales</taxon>
        <taxon>Sphingomonadaceae</taxon>
        <taxon>Sphingomonas</taxon>
    </lineage>
</organism>
<dbReference type="EMBL" id="JACIEH010000003">
    <property type="protein sequence ID" value="MBB4100560.1"/>
    <property type="molecule type" value="Genomic_DNA"/>
</dbReference>
<sequence>MPEETLPEETTLPPRRRRRWPWVLGAVLALLAAGAGVGFFWLRAHLDTRAEAPPRASDAIEVPRQVSAIDVPLDVPVSVLLRTIEKSVPRTLWSIDQHIDKCVPAQRVKLFKAKLKVSPDLGCDVIGTVTRSGIRLRGVGDEIVADMPIRATIAARHVGGFLKGKTATGSAMVHARIRLSVSDNWQPRATIRLAYDWTAPPGIDFLGKRITFTDKADEKLRPIVRDLERTLPREIARVDIRSRVAEAWRQSFTVLQLNEENPPVWMRITPEKLSYGGYRLTGNRLRLNLGLAALTETFVGPKPADPKPVALPSLGHDAKGAKLQFFIPVIADYAQLEPVLQRALDKRSKRPFELPKIGPVTARFSGVVLYGTTKGRIAVGLTIAVRPQSGGAETHGRVWLTAVPVNAPGSQRVHFENLSVSGETDRMAGDLVVLLAQSPGVAETLAESLTQNFTHDFDKLLGKVRRAIVRKRAGDFLIRADLAEARTGTLKASGQGLYLPVWAEGTARVEYVGR</sequence>
<keyword evidence="1" id="KW-0812">Transmembrane</keyword>
<feature type="transmembrane region" description="Helical" evidence="1">
    <location>
        <begin position="20"/>
        <end position="42"/>
    </location>
</feature>